<feature type="compositionally biased region" description="Polar residues" evidence="1">
    <location>
        <begin position="185"/>
        <end position="202"/>
    </location>
</feature>
<proteinExistence type="predicted"/>
<sequence>MFQLRCPEMANVYFALSQKDVSTKFSYCGMMALRDFSTAFSVPIQSYYAPTIETTGHVQVAHSLLLGDLVPTVCEQNNLEQFCSQDLFSQGTAPINLISCQNEIQDQNNDILDLHTQMNTEEFARRVLNVTPEVPQESETSEDEADTNYIPCQDEECDTSESDISIPDEQPVLTDGEAVPDHDQTTSTYVDSPDTLSSTGRSTARKRARNEAEWKQQVRKWRRNQGKEYITRKGKTVQRAQIAAKLASGNTERDDELKEERNQHHMQAEQVKAQLKEDKRKSNTEVICYDLQKFSQTLVLTTGVVYYKRQLWTYNLGIHDEQNDKAYMCMWLEGQSSMGPNGIGSCLLKFIQQNDLPESLIPYADTCGGFCVMFSVKSIKYVLKYVHKGYDQATFQVTDPSRDEVSDYINTRYIDSTEAARRIFQMPMQERYPPVSQLDVQLENGQRVIFTGETAQDEAAAGPQASTLNDFV</sequence>
<dbReference type="PANTHER" id="PTHR10773">
    <property type="entry name" value="DNA-DIRECTED RNA POLYMERASES I, II, AND III SUBUNIT RPABC2"/>
    <property type="match status" value="1"/>
</dbReference>
<protein>
    <submittedName>
        <fullName evidence="2">Uncharacterized protein</fullName>
    </submittedName>
</protein>
<dbReference type="EMBL" id="JAWDGP010001678">
    <property type="protein sequence ID" value="KAK3789292.1"/>
    <property type="molecule type" value="Genomic_DNA"/>
</dbReference>
<name>A0AAE1AKA1_9GAST</name>
<dbReference type="Proteomes" id="UP001283361">
    <property type="component" value="Unassembled WGS sequence"/>
</dbReference>
<comment type="caution">
    <text evidence="2">The sequence shown here is derived from an EMBL/GenBank/DDBJ whole genome shotgun (WGS) entry which is preliminary data.</text>
</comment>
<evidence type="ECO:0000256" key="1">
    <source>
        <dbReference type="SAM" id="MobiDB-lite"/>
    </source>
</evidence>
<evidence type="ECO:0000313" key="2">
    <source>
        <dbReference type="EMBL" id="KAK3789292.1"/>
    </source>
</evidence>
<accession>A0AAE1AKA1</accession>
<dbReference type="AlphaFoldDB" id="A0AAE1AKA1"/>
<keyword evidence="3" id="KW-1185">Reference proteome</keyword>
<dbReference type="PANTHER" id="PTHR10773:SF19">
    <property type="match status" value="1"/>
</dbReference>
<reference evidence="2" key="1">
    <citation type="journal article" date="2023" name="G3 (Bethesda)">
        <title>A reference genome for the long-term kleptoplast-retaining sea slug Elysia crispata morphotype clarki.</title>
        <authorList>
            <person name="Eastman K.E."/>
            <person name="Pendleton A.L."/>
            <person name="Shaikh M.A."/>
            <person name="Suttiyut T."/>
            <person name="Ogas R."/>
            <person name="Tomko P."/>
            <person name="Gavelis G."/>
            <person name="Widhalm J.R."/>
            <person name="Wisecaver J.H."/>
        </authorList>
    </citation>
    <scope>NUCLEOTIDE SEQUENCE</scope>
    <source>
        <strain evidence="2">ECLA1</strain>
    </source>
</reference>
<feature type="region of interest" description="Disordered" evidence="1">
    <location>
        <begin position="158"/>
        <end position="218"/>
    </location>
</feature>
<gene>
    <name evidence="2" type="ORF">RRG08_001682</name>
</gene>
<evidence type="ECO:0000313" key="3">
    <source>
        <dbReference type="Proteomes" id="UP001283361"/>
    </source>
</evidence>
<organism evidence="2 3">
    <name type="scientific">Elysia crispata</name>
    <name type="common">lettuce slug</name>
    <dbReference type="NCBI Taxonomy" id="231223"/>
    <lineage>
        <taxon>Eukaryota</taxon>
        <taxon>Metazoa</taxon>
        <taxon>Spiralia</taxon>
        <taxon>Lophotrochozoa</taxon>
        <taxon>Mollusca</taxon>
        <taxon>Gastropoda</taxon>
        <taxon>Heterobranchia</taxon>
        <taxon>Euthyneura</taxon>
        <taxon>Panpulmonata</taxon>
        <taxon>Sacoglossa</taxon>
        <taxon>Placobranchoidea</taxon>
        <taxon>Plakobranchidae</taxon>
        <taxon>Elysia</taxon>
    </lineage>
</organism>